<feature type="site" description="Substrate discrimination" evidence="17">
    <location>
        <position position="13"/>
    </location>
</feature>
<comment type="function">
    <text evidence="15 17">Poorly processive, error-prone DNA polymerase involved in untargeted mutagenesis. Copies undamaged DNA at stalled replication forks, which arise in vivo from mismatched or misaligned primer ends. These misaligned primers can be extended by PolIV. Exhibits no 3'-5' exonuclease (proofreading) activity. May be involved in translesional synthesis, in conjunction with the beta clamp from PolIII.</text>
</comment>
<evidence type="ECO:0000256" key="5">
    <source>
        <dbReference type="ARBA" id="ARBA00022490"/>
    </source>
</evidence>
<comment type="caution">
    <text evidence="19">The sequence shown here is derived from an EMBL/GenBank/DDBJ whole genome shotgun (WGS) entry which is preliminary data.</text>
</comment>
<dbReference type="InterPro" id="IPR022880">
    <property type="entry name" value="DNApol_IV"/>
</dbReference>
<dbReference type="GO" id="GO:0000287">
    <property type="term" value="F:magnesium ion binding"/>
    <property type="evidence" value="ECO:0007669"/>
    <property type="project" value="UniProtKB-UniRule"/>
</dbReference>
<comment type="subunit">
    <text evidence="3 17">Monomer.</text>
</comment>
<dbReference type="Gene3D" id="3.30.70.270">
    <property type="match status" value="1"/>
</dbReference>
<keyword evidence="14 17" id="KW-0234">DNA repair</keyword>
<dbReference type="InterPro" id="IPR050116">
    <property type="entry name" value="DNA_polymerase-Y"/>
</dbReference>
<evidence type="ECO:0000256" key="14">
    <source>
        <dbReference type="ARBA" id="ARBA00023204"/>
    </source>
</evidence>
<dbReference type="Pfam" id="PF11799">
    <property type="entry name" value="IMS_C"/>
    <property type="match status" value="1"/>
</dbReference>
<feature type="binding site" evidence="17">
    <location>
        <position position="101"/>
    </location>
    <ligand>
        <name>Mg(2+)</name>
        <dbReference type="ChEBI" id="CHEBI:18420"/>
    </ligand>
</feature>
<protein>
    <recommendedName>
        <fullName evidence="17">DNA polymerase IV</fullName>
        <shortName evidence="17">Pol IV</shortName>
        <ecNumber evidence="17">2.7.7.7</ecNumber>
    </recommendedName>
</protein>
<keyword evidence="6 17" id="KW-0808">Transferase</keyword>
<dbReference type="InterPro" id="IPR036775">
    <property type="entry name" value="DNA_pol_Y-fam_lit_finger_sf"/>
</dbReference>
<evidence type="ECO:0000259" key="18">
    <source>
        <dbReference type="PROSITE" id="PS50173"/>
    </source>
</evidence>
<dbReference type="InterPro" id="IPR043502">
    <property type="entry name" value="DNA/RNA_pol_sf"/>
</dbReference>
<feature type="domain" description="UmuC" evidence="18">
    <location>
        <begin position="4"/>
        <end position="184"/>
    </location>
</feature>
<dbReference type="Pfam" id="PF00817">
    <property type="entry name" value="IMS"/>
    <property type="match status" value="1"/>
</dbReference>
<dbReference type="FunFam" id="3.40.1170.60:FF:000001">
    <property type="entry name" value="DNA polymerase IV"/>
    <property type="match status" value="1"/>
</dbReference>
<dbReference type="PANTHER" id="PTHR11076">
    <property type="entry name" value="DNA REPAIR POLYMERASE UMUC / TRANSFERASE FAMILY MEMBER"/>
    <property type="match status" value="1"/>
</dbReference>
<dbReference type="Proteomes" id="UP000600865">
    <property type="component" value="Unassembled WGS sequence"/>
</dbReference>
<dbReference type="GO" id="GO:0005829">
    <property type="term" value="C:cytosol"/>
    <property type="evidence" value="ECO:0007669"/>
    <property type="project" value="TreeGrafter"/>
</dbReference>
<keyword evidence="4 17" id="KW-0515">Mutator protein</keyword>
<evidence type="ECO:0000256" key="8">
    <source>
        <dbReference type="ARBA" id="ARBA00022705"/>
    </source>
</evidence>
<dbReference type="NCBIfam" id="NF002751">
    <property type="entry name" value="PRK02794.1"/>
    <property type="match status" value="1"/>
</dbReference>
<keyword evidence="5 17" id="KW-0963">Cytoplasm</keyword>
<keyword evidence="20" id="KW-1185">Reference proteome</keyword>
<comment type="subcellular location">
    <subcellularLocation>
        <location evidence="1 17">Cytoplasm</location>
    </subcellularLocation>
</comment>
<name>A0A918N9Q7_9PROT</name>
<dbReference type="EMBL" id="BMYV01000001">
    <property type="protein sequence ID" value="GGX56992.1"/>
    <property type="molecule type" value="Genomic_DNA"/>
</dbReference>
<dbReference type="GO" id="GO:0042276">
    <property type="term" value="P:error-prone translesion synthesis"/>
    <property type="evidence" value="ECO:0007669"/>
    <property type="project" value="TreeGrafter"/>
</dbReference>
<dbReference type="Gene3D" id="3.40.1170.60">
    <property type="match status" value="1"/>
</dbReference>
<evidence type="ECO:0000256" key="17">
    <source>
        <dbReference type="HAMAP-Rule" id="MF_01113"/>
    </source>
</evidence>
<dbReference type="SUPFAM" id="SSF100879">
    <property type="entry name" value="Lesion bypass DNA polymerase (Y-family), little finger domain"/>
    <property type="match status" value="1"/>
</dbReference>
<dbReference type="InterPro" id="IPR001126">
    <property type="entry name" value="UmuC"/>
</dbReference>
<evidence type="ECO:0000256" key="2">
    <source>
        <dbReference type="ARBA" id="ARBA00010945"/>
    </source>
</evidence>
<dbReference type="CDD" id="cd03586">
    <property type="entry name" value="PolY_Pol_IV_kappa"/>
    <property type="match status" value="1"/>
</dbReference>
<proteinExistence type="inferred from homology"/>
<dbReference type="GO" id="GO:0003684">
    <property type="term" value="F:damaged DNA binding"/>
    <property type="evidence" value="ECO:0007669"/>
    <property type="project" value="InterPro"/>
</dbReference>
<dbReference type="GO" id="GO:0003887">
    <property type="term" value="F:DNA-directed DNA polymerase activity"/>
    <property type="evidence" value="ECO:0007669"/>
    <property type="project" value="UniProtKB-UniRule"/>
</dbReference>
<keyword evidence="7 17" id="KW-0548">Nucleotidyltransferase</keyword>
<keyword evidence="13 17" id="KW-0238">DNA-binding</keyword>
<evidence type="ECO:0000313" key="20">
    <source>
        <dbReference type="Proteomes" id="UP000600865"/>
    </source>
</evidence>
<evidence type="ECO:0000256" key="7">
    <source>
        <dbReference type="ARBA" id="ARBA00022695"/>
    </source>
</evidence>
<dbReference type="EC" id="2.7.7.7" evidence="17"/>
<evidence type="ECO:0000256" key="10">
    <source>
        <dbReference type="ARBA" id="ARBA00022763"/>
    </source>
</evidence>
<dbReference type="NCBIfam" id="NF002677">
    <property type="entry name" value="PRK02406.1"/>
    <property type="match status" value="1"/>
</dbReference>
<organism evidence="19 20">
    <name type="scientific">Litorimonas cladophorae</name>
    <dbReference type="NCBI Taxonomy" id="1220491"/>
    <lineage>
        <taxon>Bacteria</taxon>
        <taxon>Pseudomonadati</taxon>
        <taxon>Pseudomonadota</taxon>
        <taxon>Alphaproteobacteria</taxon>
        <taxon>Maricaulales</taxon>
        <taxon>Robiginitomaculaceae</taxon>
    </lineage>
</organism>
<dbReference type="HAMAP" id="MF_01113">
    <property type="entry name" value="DNApol_IV"/>
    <property type="match status" value="1"/>
</dbReference>
<evidence type="ECO:0000256" key="13">
    <source>
        <dbReference type="ARBA" id="ARBA00023125"/>
    </source>
</evidence>
<evidence type="ECO:0000256" key="6">
    <source>
        <dbReference type="ARBA" id="ARBA00022679"/>
    </source>
</evidence>
<dbReference type="Gene3D" id="3.30.1490.100">
    <property type="entry name" value="DNA polymerase, Y-family, little finger domain"/>
    <property type="match status" value="1"/>
</dbReference>
<comment type="catalytic activity">
    <reaction evidence="16 17">
        <text>DNA(n) + a 2'-deoxyribonucleoside 5'-triphosphate = DNA(n+1) + diphosphate</text>
        <dbReference type="Rhea" id="RHEA:22508"/>
        <dbReference type="Rhea" id="RHEA-COMP:17339"/>
        <dbReference type="Rhea" id="RHEA-COMP:17340"/>
        <dbReference type="ChEBI" id="CHEBI:33019"/>
        <dbReference type="ChEBI" id="CHEBI:61560"/>
        <dbReference type="ChEBI" id="CHEBI:173112"/>
        <dbReference type="EC" id="2.7.7.7"/>
    </reaction>
</comment>
<reference evidence="19 20" key="1">
    <citation type="journal article" date="2014" name="Int. J. Syst. Evol. Microbiol.">
        <title>Complete genome sequence of Corynebacterium casei LMG S-19264T (=DSM 44701T), isolated from a smear-ripened cheese.</title>
        <authorList>
            <consortium name="US DOE Joint Genome Institute (JGI-PGF)"/>
            <person name="Walter F."/>
            <person name="Albersmeier A."/>
            <person name="Kalinowski J."/>
            <person name="Ruckert C."/>
        </authorList>
    </citation>
    <scope>NUCLEOTIDE SEQUENCE [LARGE SCALE GENOMIC DNA]</scope>
    <source>
        <strain evidence="19 20">KCTC 23968</strain>
    </source>
</reference>
<dbReference type="Gene3D" id="1.10.150.20">
    <property type="entry name" value="5' to 3' exonuclease, C-terminal subdomain"/>
    <property type="match status" value="1"/>
</dbReference>
<evidence type="ECO:0000256" key="3">
    <source>
        <dbReference type="ARBA" id="ARBA00011245"/>
    </source>
</evidence>
<evidence type="ECO:0000256" key="12">
    <source>
        <dbReference type="ARBA" id="ARBA00022932"/>
    </source>
</evidence>
<dbReference type="SUPFAM" id="SSF56672">
    <property type="entry name" value="DNA/RNA polymerases"/>
    <property type="match status" value="1"/>
</dbReference>
<dbReference type="PANTHER" id="PTHR11076:SF33">
    <property type="entry name" value="DNA POLYMERASE KAPPA"/>
    <property type="match status" value="1"/>
</dbReference>
<evidence type="ECO:0000256" key="1">
    <source>
        <dbReference type="ARBA" id="ARBA00004496"/>
    </source>
</evidence>
<evidence type="ECO:0000256" key="11">
    <source>
        <dbReference type="ARBA" id="ARBA00022842"/>
    </source>
</evidence>
<evidence type="ECO:0000256" key="15">
    <source>
        <dbReference type="ARBA" id="ARBA00025589"/>
    </source>
</evidence>
<evidence type="ECO:0000256" key="16">
    <source>
        <dbReference type="ARBA" id="ARBA00049244"/>
    </source>
</evidence>
<gene>
    <name evidence="17 19" type="primary">dinB</name>
    <name evidence="19" type="ORF">GCM10011309_02350</name>
</gene>
<dbReference type="PROSITE" id="PS50173">
    <property type="entry name" value="UMUC"/>
    <property type="match status" value="1"/>
</dbReference>
<keyword evidence="10 17" id="KW-0227">DNA damage</keyword>
<dbReference type="FunFam" id="3.30.1490.100:FF:000004">
    <property type="entry name" value="DNA polymerase IV"/>
    <property type="match status" value="1"/>
</dbReference>
<dbReference type="AlphaFoldDB" id="A0A918N9Q7"/>
<keyword evidence="12 17" id="KW-0239">DNA-directed DNA polymerase</keyword>
<dbReference type="InterPro" id="IPR043128">
    <property type="entry name" value="Rev_trsase/Diguanyl_cyclase"/>
</dbReference>
<keyword evidence="8 17" id="KW-0235">DNA replication</keyword>
<sequence>MLSIAHVDCDAFYCSVEKRDDPTIRNKPVVVGGGRRGVVSAACYHARVYGVRSAMPMFQALKLCPDLVVVKGHMDKYAYEGGRIRDMMRALTPLVEPLSIDEAFLDLTGTERLHGRSPAQSLIKLQSDIVRDIGVTVSIGLSYNKFLAKTASDLDKPNGFAILGHADAQDFLAKQTVEFIYGIGPAFAAKLGRAGLRTIADVRQKTDKQMAERFGDNGLRLARLARGEDYRRVNPVSDRKSVSAETTFNTDIADIEQLKDKLWGVCLKTADRSKAKNLAGRTVTLKLKTGQFKSITRRRTLQQPIQLADAIFFALEPLLEAEVDGFKTYRLIGAGISGLSEPVGDVADMLDTKSAKRGLAERASDIARAKFGADAVTTGRGLRLRQAKEKNIAESLPSKPRADD</sequence>
<evidence type="ECO:0000256" key="4">
    <source>
        <dbReference type="ARBA" id="ARBA00022457"/>
    </source>
</evidence>
<feature type="binding site" evidence="17">
    <location>
        <position position="8"/>
    </location>
    <ligand>
        <name>Mg(2+)</name>
        <dbReference type="ChEBI" id="CHEBI:18420"/>
    </ligand>
</feature>
<evidence type="ECO:0000313" key="19">
    <source>
        <dbReference type="EMBL" id="GGX56992.1"/>
    </source>
</evidence>
<comment type="cofactor">
    <cofactor evidence="17">
        <name>Mg(2+)</name>
        <dbReference type="ChEBI" id="CHEBI:18420"/>
    </cofactor>
    <text evidence="17">Binds 2 magnesium ions per subunit.</text>
</comment>
<dbReference type="GO" id="GO:0006281">
    <property type="term" value="P:DNA repair"/>
    <property type="evidence" value="ECO:0007669"/>
    <property type="project" value="UniProtKB-UniRule"/>
</dbReference>
<dbReference type="GO" id="GO:0009432">
    <property type="term" value="P:SOS response"/>
    <property type="evidence" value="ECO:0007669"/>
    <property type="project" value="TreeGrafter"/>
</dbReference>
<evidence type="ECO:0000256" key="9">
    <source>
        <dbReference type="ARBA" id="ARBA00022723"/>
    </source>
</evidence>
<dbReference type="GO" id="GO:0006261">
    <property type="term" value="P:DNA-templated DNA replication"/>
    <property type="evidence" value="ECO:0007669"/>
    <property type="project" value="UniProtKB-UniRule"/>
</dbReference>
<feature type="active site" evidence="17">
    <location>
        <position position="102"/>
    </location>
</feature>
<keyword evidence="9 17" id="KW-0479">Metal-binding</keyword>
<keyword evidence="11 17" id="KW-0460">Magnesium</keyword>
<accession>A0A918N9Q7</accession>
<dbReference type="InterPro" id="IPR017961">
    <property type="entry name" value="DNA_pol_Y-fam_little_finger"/>
</dbReference>
<comment type="similarity">
    <text evidence="2 17">Belongs to the DNA polymerase type-Y family.</text>
</comment>